<evidence type="ECO:0000313" key="3">
    <source>
        <dbReference type="Proteomes" id="UP000521868"/>
    </source>
</evidence>
<evidence type="ECO:0000313" key="2">
    <source>
        <dbReference type="EMBL" id="NKE65760.1"/>
    </source>
</evidence>
<dbReference type="EMBL" id="VTOX01000002">
    <property type="protein sequence ID" value="NKE65760.1"/>
    <property type="molecule type" value="Genomic_DNA"/>
</dbReference>
<sequence length="220" mass="22898">MIPSFTDRAAAGKALAQRLQVYAGRGDVVVMALVRGGVPVAAEVARALRAPLELLIVRKLPMPGRPEVALGAIAGGGAMYVDPQLAAECGVTPAQLETIVAAESVELIRRHAMYSARPTMAPEGRTVIVVDDCLVTGASMCAALKTLRSAKPAWVVAAVPVGPCDGGDRIGTVADEFVCVLDAPGFHDARQFYADFSPVSDDTVRDLLARGAGDRPQPPA</sequence>
<dbReference type="RefSeq" id="WP_168106846.1">
    <property type="nucleotide sequence ID" value="NZ_VTOX01000002.1"/>
</dbReference>
<reference evidence="2 3" key="1">
    <citation type="journal article" date="2020" name="Nature">
        <title>Bacterial chemolithoautotrophy via manganese oxidation.</title>
        <authorList>
            <person name="Yu H."/>
            <person name="Leadbetter J.R."/>
        </authorList>
    </citation>
    <scope>NUCLEOTIDE SEQUENCE [LARGE SCALE GENOMIC DNA]</scope>
    <source>
        <strain evidence="2 3">RBP-1</strain>
    </source>
</reference>
<dbReference type="InterPro" id="IPR000836">
    <property type="entry name" value="PRTase_dom"/>
</dbReference>
<feature type="domain" description="Phosphoribosyltransferase" evidence="1">
    <location>
        <begin position="11"/>
        <end position="166"/>
    </location>
</feature>
<gene>
    <name evidence="2" type="ORF">RAMLITH_07985</name>
</gene>
<keyword evidence="3" id="KW-1185">Reference proteome</keyword>
<proteinExistence type="predicted"/>
<evidence type="ECO:0000259" key="1">
    <source>
        <dbReference type="Pfam" id="PF00156"/>
    </source>
</evidence>
<dbReference type="Gene3D" id="3.30.1310.20">
    <property type="entry name" value="PRTase-like"/>
    <property type="match status" value="1"/>
</dbReference>
<dbReference type="InterPro" id="IPR029057">
    <property type="entry name" value="PRTase-like"/>
</dbReference>
<organism evidence="2 3">
    <name type="scientific">Ramlibacter lithotrophicus</name>
    <dbReference type="NCBI Taxonomy" id="2606681"/>
    <lineage>
        <taxon>Bacteria</taxon>
        <taxon>Pseudomonadati</taxon>
        <taxon>Pseudomonadota</taxon>
        <taxon>Betaproteobacteria</taxon>
        <taxon>Burkholderiales</taxon>
        <taxon>Comamonadaceae</taxon>
        <taxon>Ramlibacter</taxon>
    </lineage>
</organism>
<protein>
    <submittedName>
        <fullName evidence="2">Phosphoribosyltransferase</fullName>
    </submittedName>
</protein>
<keyword evidence="2" id="KW-0808">Transferase</keyword>
<name>A0A7X6DEM4_9BURK</name>
<keyword evidence="2" id="KW-0328">Glycosyltransferase</keyword>
<dbReference type="Proteomes" id="UP000521868">
    <property type="component" value="Unassembled WGS sequence"/>
</dbReference>
<dbReference type="Gene3D" id="3.40.50.2020">
    <property type="match status" value="1"/>
</dbReference>
<dbReference type="GO" id="GO:0016757">
    <property type="term" value="F:glycosyltransferase activity"/>
    <property type="evidence" value="ECO:0007669"/>
    <property type="project" value="UniProtKB-KW"/>
</dbReference>
<dbReference type="Pfam" id="PF00156">
    <property type="entry name" value="Pribosyltran"/>
    <property type="match status" value="1"/>
</dbReference>
<accession>A0A7X6DEM4</accession>
<dbReference type="SUPFAM" id="SSF53271">
    <property type="entry name" value="PRTase-like"/>
    <property type="match status" value="1"/>
</dbReference>
<dbReference type="AlphaFoldDB" id="A0A7X6DEM4"/>
<dbReference type="CDD" id="cd06223">
    <property type="entry name" value="PRTases_typeI"/>
    <property type="match status" value="1"/>
</dbReference>
<comment type="caution">
    <text evidence="2">The sequence shown here is derived from an EMBL/GenBank/DDBJ whole genome shotgun (WGS) entry which is preliminary data.</text>
</comment>